<dbReference type="PANTHER" id="PTHR43394">
    <property type="entry name" value="ATP-DEPENDENT PERMEASE MDL1, MITOCHONDRIAL"/>
    <property type="match status" value="1"/>
</dbReference>
<evidence type="ECO:0000256" key="4">
    <source>
        <dbReference type="ARBA" id="ARBA00022692"/>
    </source>
</evidence>
<dbReference type="EMBL" id="VNIQ01000001">
    <property type="protein sequence ID" value="TYQ07810.1"/>
    <property type="molecule type" value="Genomic_DNA"/>
</dbReference>
<dbReference type="PROSITE" id="PS00211">
    <property type="entry name" value="ABC_TRANSPORTER_1"/>
    <property type="match status" value="1"/>
</dbReference>
<accession>A0A652YWF5</accession>
<dbReference type="GO" id="GO:0016887">
    <property type="term" value="F:ATP hydrolysis activity"/>
    <property type="evidence" value="ECO:0007669"/>
    <property type="project" value="InterPro"/>
</dbReference>
<dbReference type="Gene3D" id="3.40.50.300">
    <property type="entry name" value="P-loop containing nucleotide triphosphate hydrolases"/>
    <property type="match status" value="1"/>
</dbReference>
<dbReference type="SMART" id="SM00382">
    <property type="entry name" value="AAA"/>
    <property type="match status" value="1"/>
</dbReference>
<evidence type="ECO:0000256" key="3">
    <source>
        <dbReference type="ARBA" id="ARBA00022475"/>
    </source>
</evidence>
<dbReference type="CDD" id="cd18548">
    <property type="entry name" value="ABC_6TM_Tm287_like"/>
    <property type="match status" value="1"/>
</dbReference>
<keyword evidence="4" id="KW-0812">Transmembrane</keyword>
<dbReference type="InterPro" id="IPR039421">
    <property type="entry name" value="Type_1_exporter"/>
</dbReference>
<evidence type="ECO:0000313" key="9">
    <source>
        <dbReference type="EMBL" id="TYQ07810.1"/>
    </source>
</evidence>
<evidence type="ECO:0000256" key="5">
    <source>
        <dbReference type="ARBA" id="ARBA00022741"/>
    </source>
</evidence>
<dbReference type="AlphaFoldDB" id="A0A652YWF5"/>
<name>A0A652YWF5_NOCGL</name>
<dbReference type="Gene3D" id="1.20.1560.10">
    <property type="entry name" value="ABC transporter type 1, transmembrane domain"/>
    <property type="match status" value="1"/>
</dbReference>
<protein>
    <submittedName>
        <fullName evidence="9">ATP-binding cassette subfamily B protein</fullName>
    </submittedName>
</protein>
<dbReference type="Pfam" id="PF00664">
    <property type="entry name" value="ABC_membrane"/>
    <property type="match status" value="1"/>
</dbReference>
<keyword evidence="7" id="KW-1133">Transmembrane helix</keyword>
<evidence type="ECO:0000256" key="6">
    <source>
        <dbReference type="ARBA" id="ARBA00022840"/>
    </source>
</evidence>
<dbReference type="GO" id="GO:0015421">
    <property type="term" value="F:ABC-type oligopeptide transporter activity"/>
    <property type="evidence" value="ECO:0007669"/>
    <property type="project" value="TreeGrafter"/>
</dbReference>
<organism evidence="9">
    <name type="scientific">Nocardia globerula</name>
    <dbReference type="NCBI Taxonomy" id="1818"/>
    <lineage>
        <taxon>Bacteria</taxon>
        <taxon>Bacillati</taxon>
        <taxon>Actinomycetota</taxon>
        <taxon>Actinomycetes</taxon>
        <taxon>Mycobacteriales</taxon>
        <taxon>Nocardiaceae</taxon>
        <taxon>Nocardia</taxon>
    </lineage>
</organism>
<dbReference type="InterPro" id="IPR027417">
    <property type="entry name" value="P-loop_NTPase"/>
</dbReference>
<dbReference type="PROSITE" id="PS50893">
    <property type="entry name" value="ABC_TRANSPORTER_2"/>
    <property type="match status" value="1"/>
</dbReference>
<dbReference type="PANTHER" id="PTHR43394:SF1">
    <property type="entry name" value="ATP-BINDING CASSETTE SUB-FAMILY B MEMBER 10, MITOCHONDRIAL"/>
    <property type="match status" value="1"/>
</dbReference>
<evidence type="ECO:0000256" key="1">
    <source>
        <dbReference type="ARBA" id="ARBA00004651"/>
    </source>
</evidence>
<dbReference type="InterPro" id="IPR017871">
    <property type="entry name" value="ABC_transporter-like_CS"/>
</dbReference>
<dbReference type="InterPro" id="IPR036640">
    <property type="entry name" value="ABC1_TM_sf"/>
</dbReference>
<dbReference type="SUPFAM" id="SSF90123">
    <property type="entry name" value="ABC transporter transmembrane region"/>
    <property type="match status" value="1"/>
</dbReference>
<dbReference type="GO" id="GO:0005524">
    <property type="term" value="F:ATP binding"/>
    <property type="evidence" value="ECO:0007669"/>
    <property type="project" value="UniProtKB-KW"/>
</dbReference>
<dbReference type="PROSITE" id="PS50929">
    <property type="entry name" value="ABC_TM1F"/>
    <property type="match status" value="1"/>
</dbReference>
<evidence type="ECO:0000256" key="7">
    <source>
        <dbReference type="ARBA" id="ARBA00022989"/>
    </source>
</evidence>
<keyword evidence="8" id="KW-0472">Membrane</keyword>
<evidence type="ECO:0000256" key="2">
    <source>
        <dbReference type="ARBA" id="ARBA00022448"/>
    </source>
</evidence>
<dbReference type="InterPro" id="IPR011527">
    <property type="entry name" value="ABC1_TM_dom"/>
</dbReference>
<dbReference type="FunFam" id="3.40.50.300:FF:000854">
    <property type="entry name" value="Multidrug ABC transporter ATP-binding protein"/>
    <property type="match status" value="1"/>
</dbReference>
<reference evidence="9" key="1">
    <citation type="submission" date="2019-07" db="EMBL/GenBank/DDBJ databases">
        <title>Genomic Encyclopedia of Type Strains, Phase IV (KMG-IV): sequencing the most valuable type-strain genomes for metagenomic binning, comparative biology and taxonomic classification.</title>
        <authorList>
            <person name="Goeker M."/>
        </authorList>
    </citation>
    <scope>NUCLEOTIDE SEQUENCE</scope>
    <source>
        <strain evidence="9">DSM 44596</strain>
    </source>
</reference>
<dbReference type="SUPFAM" id="SSF52540">
    <property type="entry name" value="P-loop containing nucleoside triphosphate hydrolases"/>
    <property type="match status" value="1"/>
</dbReference>
<dbReference type="InterPro" id="IPR003439">
    <property type="entry name" value="ABC_transporter-like_ATP-bd"/>
</dbReference>
<gene>
    <name evidence="9" type="ORF">FNL38_101175</name>
</gene>
<dbReference type="FunFam" id="1.20.1560.10:FF:000040">
    <property type="entry name" value="Multidrug ABC transporter ATP-binding protein"/>
    <property type="match status" value="1"/>
</dbReference>
<keyword evidence="2" id="KW-0813">Transport</keyword>
<dbReference type="InterPro" id="IPR003593">
    <property type="entry name" value="AAA+_ATPase"/>
</dbReference>
<proteinExistence type="predicted"/>
<evidence type="ECO:0000256" key="8">
    <source>
        <dbReference type="ARBA" id="ARBA00023136"/>
    </source>
</evidence>
<comment type="caution">
    <text evidence="9">The sequence shown here is derived from an EMBL/GenBank/DDBJ whole genome shotgun (WGS) entry which is preliminary data.</text>
</comment>
<sequence>MLAKLLKAYLPPYRWLLAGVLALQLFGAIASLILPTLNARIIDDGVARGDTGFIMSTGGIMLMVSLASIIASVASTYLAAKSSMGFGHDVRAAVYKAVGSFSDREFSGFGAPTLITRNTNDVLQIQTLVMLTSSMLVSAPLMCIGGIVMALRENLQMSWLLTISVPLLGITVAVVVARLIPHFRTMQARIDKINRALREQLTGMRVIRAFVREPDETMRFDQANKELADTALLIGRYQAVLLPTVMLIANLTGVAVMWFGAHLVNTGDMQIGQISAFLAYVMQILMSVVMATMLAVVIPRAAVCADRITEVIDTKPSVPAPSQPLRPTNPYGVVEFGGAGFSYPGAETPVLSGVTMRCLPGTVTAIVGSTGSGKSTLVSLIPRLFDVTAGAVLIDGLDVRGWDQDELFTNFGYVPQKTYLFAGTVATNIRYGNPSATDDDIWAALAVAQADGFVRELPQGLESPIAQGGSNLSGGQRQRLAIARAVVRRPRIYIFDDSFSALDMHTDAAVRAALRAITTNSTVIVVAQRVSSIIDADQIMVLEDGAPVGLGDHNFLLANCPTYQEIVASQIPAEMSA</sequence>
<dbReference type="GO" id="GO:0005886">
    <property type="term" value="C:plasma membrane"/>
    <property type="evidence" value="ECO:0007669"/>
    <property type="project" value="UniProtKB-SubCell"/>
</dbReference>
<keyword evidence="3" id="KW-1003">Cell membrane</keyword>
<comment type="subcellular location">
    <subcellularLocation>
        <location evidence="1">Cell membrane</location>
        <topology evidence="1">Multi-pass membrane protein</topology>
    </subcellularLocation>
</comment>
<keyword evidence="6 9" id="KW-0067">ATP-binding</keyword>
<dbReference type="Pfam" id="PF00005">
    <property type="entry name" value="ABC_tran"/>
    <property type="match status" value="1"/>
</dbReference>
<keyword evidence="5" id="KW-0547">Nucleotide-binding</keyword>